<evidence type="ECO:0008006" key="3">
    <source>
        <dbReference type="Google" id="ProtNLM"/>
    </source>
</evidence>
<accession>A0AAD5KQT2</accession>
<dbReference type="EMBL" id="WJBH02000005">
    <property type="protein sequence ID" value="KAI9558394.1"/>
    <property type="molecule type" value="Genomic_DNA"/>
</dbReference>
<proteinExistence type="predicted"/>
<dbReference type="PANTHER" id="PTHR45786:SF74">
    <property type="entry name" value="ATP-DEPENDENT DNA HELICASE"/>
    <property type="match status" value="1"/>
</dbReference>
<organism evidence="1 2">
    <name type="scientific">Daphnia sinensis</name>
    <dbReference type="NCBI Taxonomy" id="1820382"/>
    <lineage>
        <taxon>Eukaryota</taxon>
        <taxon>Metazoa</taxon>
        <taxon>Ecdysozoa</taxon>
        <taxon>Arthropoda</taxon>
        <taxon>Crustacea</taxon>
        <taxon>Branchiopoda</taxon>
        <taxon>Diplostraca</taxon>
        <taxon>Cladocera</taxon>
        <taxon>Anomopoda</taxon>
        <taxon>Daphniidae</taxon>
        <taxon>Daphnia</taxon>
        <taxon>Daphnia similis group</taxon>
    </lineage>
</organism>
<name>A0AAD5KQT2_9CRUS</name>
<sequence>MDEICKYCGARHFKGERTPDQKFSLCFSKGKVILPPPKECPELLYHLFTNSHPKSQHFLKMIRNYNNALAFASMRAQIDIPTGRGPYCFRIHGQIYHDTLASRYLNQDTLNPAPKYAQLYFIDSSQANEFRGNNPANERCDRTLMEQLDFLLRQCNPHAAVYKNMSQMVTEEDILAEMEGRRPMQIAMIIHNDRRTQDERRCNSPTGEEIAVVFKSIDGAPPGNRDIHVAIF</sequence>
<evidence type="ECO:0000313" key="1">
    <source>
        <dbReference type="EMBL" id="KAI9558394.1"/>
    </source>
</evidence>
<protein>
    <recommendedName>
        <fullName evidence="3">Helitron helicase-like domain-containing protein</fullName>
    </recommendedName>
</protein>
<evidence type="ECO:0000313" key="2">
    <source>
        <dbReference type="Proteomes" id="UP000820818"/>
    </source>
</evidence>
<dbReference type="Proteomes" id="UP000820818">
    <property type="component" value="Linkage Group LG5"/>
</dbReference>
<reference evidence="1 2" key="1">
    <citation type="submission" date="2022-05" db="EMBL/GenBank/DDBJ databases">
        <title>A multi-omics perspective on studying reproductive biology in Daphnia sinensis.</title>
        <authorList>
            <person name="Jia J."/>
        </authorList>
    </citation>
    <scope>NUCLEOTIDE SEQUENCE [LARGE SCALE GENOMIC DNA]</scope>
    <source>
        <strain evidence="1 2">WSL</strain>
    </source>
</reference>
<comment type="caution">
    <text evidence="1">The sequence shown here is derived from an EMBL/GenBank/DDBJ whole genome shotgun (WGS) entry which is preliminary data.</text>
</comment>
<dbReference type="AlphaFoldDB" id="A0AAD5KQT2"/>
<keyword evidence="2" id="KW-1185">Reference proteome</keyword>
<dbReference type="PANTHER" id="PTHR45786">
    <property type="entry name" value="DNA BINDING PROTEIN-LIKE"/>
    <property type="match status" value="1"/>
</dbReference>
<gene>
    <name evidence="1" type="ORF">GHT06_015173</name>
</gene>